<dbReference type="RefSeq" id="WP_125323692.1">
    <property type="nucleotide sequence ID" value="NZ_CP034328.1"/>
</dbReference>
<dbReference type="AlphaFoldDB" id="A0A3S8U1M2"/>
<dbReference type="InterPro" id="IPR010865">
    <property type="entry name" value="DUF1499"/>
</dbReference>
<dbReference type="EMBL" id="CP034328">
    <property type="protein sequence ID" value="AZL57504.1"/>
    <property type="molecule type" value="Genomic_DNA"/>
</dbReference>
<proteinExistence type="predicted"/>
<dbReference type="KEGG" id="taw:EI545_00780"/>
<dbReference type="Pfam" id="PF07386">
    <property type="entry name" value="DUF1499"/>
    <property type="match status" value="1"/>
</dbReference>
<name>A0A3S8U1M2_9RHOB</name>
<evidence type="ECO:0000313" key="2">
    <source>
        <dbReference type="Proteomes" id="UP000282002"/>
    </source>
</evidence>
<sequence length="140" mass="15049">MGWVIALALVAVIGFAAYVRLAPSDPARWHVPPMAEGAWDDVQAGQGSASLRLSQAVGAPADLLARLDAVALATPRTIRLAGTVAEGRITWVTRSALWGFPDYTTAEVRDDGLYVYARLRFGGADMGVNAARLRDWLEQL</sequence>
<accession>A0A3S8U1M2</accession>
<protein>
    <submittedName>
        <fullName evidence="1">DUF1499 domain-containing protein</fullName>
    </submittedName>
</protein>
<keyword evidence="2" id="KW-1185">Reference proteome</keyword>
<gene>
    <name evidence="1" type="ORF">EI545_00780</name>
</gene>
<dbReference type="Proteomes" id="UP000282002">
    <property type="component" value="Chromosome"/>
</dbReference>
<dbReference type="OrthoDB" id="8479024at2"/>
<evidence type="ECO:0000313" key="1">
    <source>
        <dbReference type="EMBL" id="AZL57504.1"/>
    </source>
</evidence>
<reference evidence="1 2" key="1">
    <citation type="submission" date="2018-12" db="EMBL/GenBank/DDBJ databases">
        <title>Complete genome sequencing of Tabrizicola sp. K13M18.</title>
        <authorList>
            <person name="Bae J.-W."/>
        </authorList>
    </citation>
    <scope>NUCLEOTIDE SEQUENCE [LARGE SCALE GENOMIC DNA]</scope>
    <source>
        <strain evidence="1 2">K13M18</strain>
    </source>
</reference>
<organism evidence="1 2">
    <name type="scientific">Tabrizicola piscis</name>
    <dbReference type="NCBI Taxonomy" id="2494374"/>
    <lineage>
        <taxon>Bacteria</taxon>
        <taxon>Pseudomonadati</taxon>
        <taxon>Pseudomonadota</taxon>
        <taxon>Alphaproteobacteria</taxon>
        <taxon>Rhodobacterales</taxon>
        <taxon>Paracoccaceae</taxon>
        <taxon>Tabrizicola</taxon>
    </lineage>
</organism>